<accession>A0A7C5AMZ8</accession>
<dbReference type="Gene3D" id="3.40.50.1110">
    <property type="entry name" value="SGNH hydrolase"/>
    <property type="match status" value="2"/>
</dbReference>
<dbReference type="InterPro" id="IPR036514">
    <property type="entry name" value="SGNH_hydro_sf"/>
</dbReference>
<sequence length="343" mass="38876">MRRLLTPAFLLTLGLLILGEVGARLFFAHSVSGRFEYGFSLDAGFMEHPDGRVELVMAGGRRFLPQSFQRKRPPGVFRVFVIGDSVTRGPSLKQAYPWFLQEELQRQGIDAEVLNLGVAGNGARRSRLIFLKILDYDPSLIVLHVNNSNEYEDEREYRRAQEFKGWHPRHWPMKVFIFRRLYEAKMEKLLWRLVPQTIRQRFAVNDADAEVAASQNPEKWQQWQRLVAEVTSANVALARELRVPLILLTQCRLDAQGSNPARLTDEGLDEMARNLAGRAGVLHLSLKELFAPLDFKDYFQDSSHLKPAGHQLLARALAEKVGEILAQSGGAHRVSSASPGRPE</sequence>
<dbReference type="InterPro" id="IPR013830">
    <property type="entry name" value="SGNH_hydro"/>
</dbReference>
<proteinExistence type="predicted"/>
<evidence type="ECO:0000313" key="2">
    <source>
        <dbReference type="EMBL" id="HGZ12731.1"/>
    </source>
</evidence>
<gene>
    <name evidence="2" type="ORF">ENW48_11045</name>
</gene>
<keyword evidence="2" id="KW-0378">Hydrolase</keyword>
<dbReference type="EMBL" id="DTKJ01000074">
    <property type="protein sequence ID" value="HGZ12731.1"/>
    <property type="molecule type" value="Genomic_DNA"/>
</dbReference>
<feature type="domain" description="SGNH hydrolase-type esterase" evidence="1">
    <location>
        <begin position="81"/>
        <end position="312"/>
    </location>
</feature>
<organism evidence="2">
    <name type="scientific">Desulfobacca acetoxidans</name>
    <dbReference type="NCBI Taxonomy" id="60893"/>
    <lineage>
        <taxon>Bacteria</taxon>
        <taxon>Pseudomonadati</taxon>
        <taxon>Thermodesulfobacteriota</taxon>
        <taxon>Desulfobaccia</taxon>
        <taxon>Desulfobaccales</taxon>
        <taxon>Desulfobaccaceae</taxon>
        <taxon>Desulfobacca</taxon>
    </lineage>
</organism>
<protein>
    <submittedName>
        <fullName evidence="2">SGNH/GDSL hydrolase family protein</fullName>
    </submittedName>
</protein>
<dbReference type="AlphaFoldDB" id="A0A7C5AMZ8"/>
<evidence type="ECO:0000259" key="1">
    <source>
        <dbReference type="Pfam" id="PF13472"/>
    </source>
</evidence>
<dbReference type="SUPFAM" id="SSF52266">
    <property type="entry name" value="SGNH hydrolase"/>
    <property type="match status" value="1"/>
</dbReference>
<dbReference type="GO" id="GO:0016788">
    <property type="term" value="F:hydrolase activity, acting on ester bonds"/>
    <property type="evidence" value="ECO:0007669"/>
    <property type="project" value="UniProtKB-ARBA"/>
</dbReference>
<name>A0A7C5AMZ8_9BACT</name>
<comment type="caution">
    <text evidence="2">The sequence shown here is derived from an EMBL/GenBank/DDBJ whole genome shotgun (WGS) entry which is preliminary data.</text>
</comment>
<dbReference type="Pfam" id="PF13472">
    <property type="entry name" value="Lipase_GDSL_2"/>
    <property type="match status" value="1"/>
</dbReference>
<dbReference type="CDD" id="cd00229">
    <property type="entry name" value="SGNH_hydrolase"/>
    <property type="match status" value="1"/>
</dbReference>
<reference evidence="2" key="1">
    <citation type="journal article" date="2020" name="mSystems">
        <title>Genome- and Community-Level Interaction Insights into Carbon Utilization and Element Cycling Functions of Hydrothermarchaeota in Hydrothermal Sediment.</title>
        <authorList>
            <person name="Zhou Z."/>
            <person name="Liu Y."/>
            <person name="Xu W."/>
            <person name="Pan J."/>
            <person name="Luo Z.H."/>
            <person name="Li M."/>
        </authorList>
    </citation>
    <scope>NUCLEOTIDE SEQUENCE [LARGE SCALE GENOMIC DNA]</scope>
    <source>
        <strain evidence="2">SpSt-853</strain>
    </source>
</reference>